<protein>
    <submittedName>
        <fullName evidence="2">Uncharacterized protein</fullName>
    </submittedName>
</protein>
<keyword evidence="3" id="KW-1185">Reference proteome</keyword>
<dbReference type="GO" id="GO:0005363">
    <property type="term" value="F:maltose transmembrane transporter activity"/>
    <property type="evidence" value="ECO:0007669"/>
    <property type="project" value="TreeGrafter"/>
</dbReference>
<evidence type="ECO:0000313" key="3">
    <source>
        <dbReference type="Proteomes" id="UP000283530"/>
    </source>
</evidence>
<reference evidence="2 3" key="1">
    <citation type="journal article" date="2019" name="Nat. Plants">
        <title>Stout camphor tree genome fills gaps in understanding of flowering plant genome evolution.</title>
        <authorList>
            <person name="Chaw S.M."/>
            <person name="Liu Y.C."/>
            <person name="Wu Y.W."/>
            <person name="Wang H.Y."/>
            <person name="Lin C.I."/>
            <person name="Wu C.S."/>
            <person name="Ke H.M."/>
            <person name="Chang L.Y."/>
            <person name="Hsu C.Y."/>
            <person name="Yang H.T."/>
            <person name="Sudianto E."/>
            <person name="Hsu M.H."/>
            <person name="Wu K.P."/>
            <person name="Wang L.N."/>
            <person name="Leebens-Mack J.H."/>
            <person name="Tsai I.J."/>
        </authorList>
    </citation>
    <scope>NUCLEOTIDE SEQUENCE [LARGE SCALE GENOMIC DNA]</scope>
    <source>
        <strain evidence="3">cv. Chaw 1501</strain>
        <tissue evidence="2">Young leaves</tissue>
    </source>
</reference>
<comment type="caution">
    <text evidence="2">The sequence shown here is derived from an EMBL/GenBank/DDBJ whole genome shotgun (WGS) entry which is preliminary data.</text>
</comment>
<dbReference type="Proteomes" id="UP000283530">
    <property type="component" value="Unassembled WGS sequence"/>
</dbReference>
<organism evidence="2 3">
    <name type="scientific">Cinnamomum micranthum f. kanehirae</name>
    <dbReference type="NCBI Taxonomy" id="337451"/>
    <lineage>
        <taxon>Eukaryota</taxon>
        <taxon>Viridiplantae</taxon>
        <taxon>Streptophyta</taxon>
        <taxon>Embryophyta</taxon>
        <taxon>Tracheophyta</taxon>
        <taxon>Spermatophyta</taxon>
        <taxon>Magnoliopsida</taxon>
        <taxon>Magnoliidae</taxon>
        <taxon>Laurales</taxon>
        <taxon>Lauraceae</taxon>
        <taxon>Cinnamomum</taxon>
    </lineage>
</organism>
<dbReference type="PANTHER" id="PTHR34809:SF1">
    <property type="entry name" value="MALTOSE EXCESS PROTEIN 1, CHLOROPLASTIC-RELATED"/>
    <property type="match status" value="1"/>
</dbReference>
<dbReference type="InterPro" id="IPR034628">
    <property type="entry name" value="MEX1/MEX1-like"/>
</dbReference>
<feature type="transmembrane region" description="Helical" evidence="1">
    <location>
        <begin position="131"/>
        <end position="149"/>
    </location>
</feature>
<dbReference type="AlphaFoldDB" id="A0A3S3MI84"/>
<keyword evidence="1" id="KW-0812">Transmembrane</keyword>
<dbReference type="OrthoDB" id="1692153at2759"/>
<evidence type="ECO:0000256" key="1">
    <source>
        <dbReference type="SAM" id="Phobius"/>
    </source>
</evidence>
<gene>
    <name evidence="2" type="ORF">CKAN_00912400</name>
</gene>
<keyword evidence="1" id="KW-0472">Membrane</keyword>
<dbReference type="GO" id="GO:0009941">
    <property type="term" value="C:chloroplast envelope"/>
    <property type="evidence" value="ECO:0007669"/>
    <property type="project" value="TreeGrafter"/>
</dbReference>
<feature type="transmembrane region" description="Helical" evidence="1">
    <location>
        <begin position="156"/>
        <end position="176"/>
    </location>
</feature>
<feature type="transmembrane region" description="Helical" evidence="1">
    <location>
        <begin position="188"/>
        <end position="210"/>
    </location>
</feature>
<dbReference type="PANTHER" id="PTHR34809">
    <property type="entry name" value="MALTOSE EXCESS PROTEIN 1, CHLOROPLASTIC-RELATED"/>
    <property type="match status" value="1"/>
</dbReference>
<dbReference type="STRING" id="337451.A0A3S3MI84"/>
<sequence length="294" mass="33231">MQAAAKHQSWKICVHAKAKNFNFKLKAWKTNGTGFSILVKTHHFLLKMVSKTGFLVDSTHQKESSKWKFLRLFSIFHRRKIAYKASDGKAKQNTPYPETSKRSDSLPYEEPIAAITGNLGLLTKSVALRDYGGIVIHGFTIFFYLISLFRNFLTRSYFLVASMVSSIGFSLSYLNYKGLISDTSWRAWNHAVSFGCLYLLTQVIFSRFSLFMGRNKLVGFLISATLPLSQLTSDGNKQTMDKAPAWTANLLLASQTFFHVLGNPKDPKNLAFFISSTHCLLKDLANILAPYIRN</sequence>
<keyword evidence="1" id="KW-1133">Transmembrane helix</keyword>
<evidence type="ECO:0000313" key="2">
    <source>
        <dbReference type="EMBL" id="RWR80482.1"/>
    </source>
</evidence>
<accession>A0A3S3MI84</accession>
<dbReference type="EMBL" id="QPKB01000003">
    <property type="protein sequence ID" value="RWR80482.1"/>
    <property type="molecule type" value="Genomic_DNA"/>
</dbReference>
<proteinExistence type="predicted"/>
<name>A0A3S3MI84_9MAGN</name>